<sequence>MAREQEPDHGGDEFVVAEPAVLAVGDLGRLTEQVITRPRPLALDEIGCVGTELRLRLVHFGLGVTRQRQRRLRPARERVLVLARRAQQRADDPQGKGECHRRAEIRG</sequence>
<feature type="region of interest" description="Disordered" evidence="1">
    <location>
        <begin position="86"/>
        <end position="107"/>
    </location>
</feature>
<comment type="caution">
    <text evidence="2">The sequence shown here is derived from an EMBL/GenBank/DDBJ whole genome shotgun (WGS) entry which is preliminary data.</text>
</comment>
<evidence type="ECO:0000313" key="3">
    <source>
        <dbReference type="Proteomes" id="UP001501576"/>
    </source>
</evidence>
<dbReference type="Proteomes" id="UP001501576">
    <property type="component" value="Unassembled WGS sequence"/>
</dbReference>
<keyword evidence="3" id="KW-1185">Reference proteome</keyword>
<organism evidence="2 3">
    <name type="scientific">Streptomyces mordarskii</name>
    <dbReference type="NCBI Taxonomy" id="1226758"/>
    <lineage>
        <taxon>Bacteria</taxon>
        <taxon>Bacillati</taxon>
        <taxon>Actinomycetota</taxon>
        <taxon>Actinomycetes</taxon>
        <taxon>Kitasatosporales</taxon>
        <taxon>Streptomycetaceae</taxon>
        <taxon>Streptomyces</taxon>
    </lineage>
</organism>
<reference evidence="2 3" key="1">
    <citation type="journal article" date="2019" name="Int. J. Syst. Evol. Microbiol.">
        <title>The Global Catalogue of Microorganisms (GCM) 10K type strain sequencing project: providing services to taxonomists for standard genome sequencing and annotation.</title>
        <authorList>
            <consortium name="The Broad Institute Genomics Platform"/>
            <consortium name="The Broad Institute Genome Sequencing Center for Infectious Disease"/>
            <person name="Wu L."/>
            <person name="Ma J."/>
        </authorList>
    </citation>
    <scope>NUCLEOTIDE SEQUENCE [LARGE SCALE GENOMIC DNA]</scope>
    <source>
        <strain evidence="2 3">JCM 5052</strain>
    </source>
</reference>
<accession>A0ABN1DQ81</accession>
<name>A0ABN1DQ81_9ACTN</name>
<evidence type="ECO:0000256" key="1">
    <source>
        <dbReference type="SAM" id="MobiDB-lite"/>
    </source>
</evidence>
<protein>
    <submittedName>
        <fullName evidence="2">Uncharacterized protein</fullName>
    </submittedName>
</protein>
<proteinExistence type="predicted"/>
<dbReference type="RefSeq" id="WP_210566744.1">
    <property type="nucleotide sequence ID" value="NZ_BAAABZ010000053.1"/>
</dbReference>
<dbReference type="EMBL" id="BAAABZ010000053">
    <property type="protein sequence ID" value="GAA0547823.1"/>
    <property type="molecule type" value="Genomic_DNA"/>
</dbReference>
<feature type="compositionally biased region" description="Basic and acidic residues" evidence="1">
    <location>
        <begin position="88"/>
        <end position="107"/>
    </location>
</feature>
<gene>
    <name evidence="2" type="ORF">GCM10010390_57600</name>
</gene>
<evidence type="ECO:0000313" key="2">
    <source>
        <dbReference type="EMBL" id="GAA0547823.1"/>
    </source>
</evidence>